<keyword evidence="2" id="KW-1185">Reference proteome</keyword>
<evidence type="ECO:0000313" key="2">
    <source>
        <dbReference type="Proteomes" id="UP001205890"/>
    </source>
</evidence>
<comment type="caution">
    <text evidence="1">The sequence shown here is derived from an EMBL/GenBank/DDBJ whole genome shotgun (WGS) entry which is preliminary data.</text>
</comment>
<accession>A0ABT1LHJ5</accession>
<reference evidence="1 2" key="1">
    <citation type="submission" date="2022-07" db="EMBL/GenBank/DDBJ databases">
        <authorList>
            <person name="Li W.-J."/>
            <person name="Deng Q.-Q."/>
        </authorList>
    </citation>
    <scope>NUCLEOTIDE SEQUENCE [LARGE SCALE GENOMIC DNA]</scope>
    <source>
        <strain evidence="1 2">SYSU M60028</strain>
    </source>
</reference>
<sequence length="235" mass="25331">MRFGGGVLAGLASLVLVAGVCGAEARGPLRIGQEARRAEATSSIRPGRVAPPAVLPAVTSPTPVEEETRPPIGWVDFCRNGHPEDCAARPLAPETIALTTALWQRLVAVNRHVNSTIQQVEDIALYGVQERWTYPDNGKGDCEDLALLKRRMLIAEGFPRQALLMTVVRDEVGAGHAILTVVTDRGDFILDSKTNRVLPWSGTGYGFVKRQSQMNPNLWVRLGEPASPGLTVAGH</sequence>
<protein>
    <submittedName>
        <fullName evidence="1">Transglutaminase-like cysteine peptidase</fullName>
    </submittedName>
</protein>
<dbReference type="RefSeq" id="WP_254744955.1">
    <property type="nucleotide sequence ID" value="NZ_JANCLU010000020.1"/>
</dbReference>
<dbReference type="InterPro" id="IPR010319">
    <property type="entry name" value="Transglutaminase-like_Cys_pept"/>
</dbReference>
<name>A0ABT1LHJ5_9HYPH</name>
<dbReference type="EMBL" id="JANCLU010000020">
    <property type="protein sequence ID" value="MCP8940343.1"/>
    <property type="molecule type" value="Genomic_DNA"/>
</dbReference>
<evidence type="ECO:0000313" key="1">
    <source>
        <dbReference type="EMBL" id="MCP8940343.1"/>
    </source>
</evidence>
<dbReference type="PANTHER" id="PTHR39327:SF1">
    <property type="entry name" value="BLR5470 PROTEIN"/>
    <property type="match status" value="1"/>
</dbReference>
<dbReference type="Gene3D" id="3.10.620.30">
    <property type="match status" value="1"/>
</dbReference>
<dbReference type="Proteomes" id="UP001205890">
    <property type="component" value="Unassembled WGS sequence"/>
</dbReference>
<dbReference type="Pfam" id="PF06035">
    <property type="entry name" value="Peptidase_C93"/>
    <property type="match status" value="1"/>
</dbReference>
<organism evidence="1 2">
    <name type="scientific">Alsobacter ponti</name>
    <dbReference type="NCBI Taxonomy" id="2962936"/>
    <lineage>
        <taxon>Bacteria</taxon>
        <taxon>Pseudomonadati</taxon>
        <taxon>Pseudomonadota</taxon>
        <taxon>Alphaproteobacteria</taxon>
        <taxon>Hyphomicrobiales</taxon>
        <taxon>Alsobacteraceae</taxon>
        <taxon>Alsobacter</taxon>
    </lineage>
</organism>
<gene>
    <name evidence="1" type="ORF">NK718_17590</name>
</gene>
<dbReference type="PANTHER" id="PTHR39327">
    <property type="match status" value="1"/>
</dbReference>
<proteinExistence type="predicted"/>